<proteinExistence type="predicted"/>
<sequence length="414" mass="48360">MKVRKTQPNLEAERISPKRSPVLMLVQQESKLSLPIKELQDRIEHLKNMGLIKWAYILHDKDKDKHDKLVAPHYHFTLQFKKRVSVDAVAKRLKESPSQFEIMTKRGRDAKVSANNAFAYLVHRTEKAKGKHQYDPKEVIASFNYPKFIKDIAEQMTPKDILEMLGEGKITKHEAQEQIMAFGAPTLGTYKKKIDDIHSARLDIEYQEWLKEMKALKEPIKVIWCYGAGGVGKTRYAKDWAVRQGLNYYICSGSNSPFDGLNDLSAKEQEVLIIDELRPKTLKYPDLLQILDPMNFEKVAVARYHNPHIMAKAIFVCTVYNPYQFYLQIPNLDRRIDTFDQLSRRIGLNMEVTTYNINETVPKLKEIEDKRTGSKFYTYEYEVVRSYINHYANDRIDTTFTLEDLEGYKYCRND</sequence>
<dbReference type="Proteomes" id="UP000494160">
    <property type="component" value="Unassembled WGS sequence"/>
</dbReference>
<dbReference type="EMBL" id="BLAP01000075">
    <property type="protein sequence ID" value="GET13704.1"/>
    <property type="molecule type" value="Genomic_DNA"/>
</dbReference>
<dbReference type="RefSeq" id="WP_172577977.1">
    <property type="nucleotide sequence ID" value="NZ_BLAP01000075.1"/>
</dbReference>
<accession>A0A6F9Y810</accession>
<protein>
    <submittedName>
        <fullName evidence="2">Replication initiation protein</fullName>
    </submittedName>
</protein>
<evidence type="ECO:0000313" key="2">
    <source>
        <dbReference type="EMBL" id="GET13704.1"/>
    </source>
</evidence>
<dbReference type="SUPFAM" id="SSF52540">
    <property type="entry name" value="P-loop containing nucleoside triphosphate hydrolases"/>
    <property type="match status" value="1"/>
</dbReference>
<organism evidence="2">
    <name type="scientific">Ligilactobacillus agilis</name>
    <dbReference type="NCBI Taxonomy" id="1601"/>
    <lineage>
        <taxon>Bacteria</taxon>
        <taxon>Bacillati</taxon>
        <taxon>Bacillota</taxon>
        <taxon>Bacilli</taxon>
        <taxon>Lactobacillales</taxon>
        <taxon>Lactobacillaceae</taxon>
        <taxon>Ligilactobacillus</taxon>
    </lineage>
</organism>
<dbReference type="AlphaFoldDB" id="A0A6F9Y810"/>
<dbReference type="Pfam" id="PF01719">
    <property type="entry name" value="Rep_OBD"/>
    <property type="match status" value="1"/>
</dbReference>
<feature type="domain" description="Plasmid replication protein origin binding" evidence="1">
    <location>
        <begin position="37"/>
        <end position="141"/>
    </location>
</feature>
<gene>
    <name evidence="2" type="ORF">SN811_22040</name>
</gene>
<comment type="caution">
    <text evidence="2">The sequence shown here is derived from an EMBL/GenBank/DDBJ whole genome shotgun (WGS) entry which is preliminary data.</text>
</comment>
<dbReference type="InterPro" id="IPR027417">
    <property type="entry name" value="P-loop_NTPase"/>
</dbReference>
<dbReference type="GO" id="GO:0003677">
    <property type="term" value="F:DNA binding"/>
    <property type="evidence" value="ECO:0007669"/>
    <property type="project" value="InterPro"/>
</dbReference>
<evidence type="ECO:0000259" key="1">
    <source>
        <dbReference type="Pfam" id="PF01719"/>
    </source>
</evidence>
<reference evidence="2" key="1">
    <citation type="submission" date="2019-10" db="EMBL/GenBank/DDBJ databases">
        <title>Lactobacillus agilis SN811 Whole Genome Sequencing Project.</title>
        <authorList>
            <person name="Suzuki S."/>
            <person name="Endo A."/>
            <person name="Maeno S."/>
            <person name="Shiwa Y."/>
            <person name="Matsutani M."/>
            <person name="Kajikawa A."/>
        </authorList>
    </citation>
    <scope>NUCLEOTIDE SEQUENCE</scope>
    <source>
        <strain evidence="2">SN811</strain>
    </source>
</reference>
<dbReference type="GO" id="GO:0005727">
    <property type="term" value="C:extrachromosomal circular DNA"/>
    <property type="evidence" value="ECO:0007669"/>
    <property type="project" value="InterPro"/>
</dbReference>
<dbReference type="GO" id="GO:0003916">
    <property type="term" value="F:DNA topoisomerase activity"/>
    <property type="evidence" value="ECO:0007669"/>
    <property type="project" value="InterPro"/>
</dbReference>
<dbReference type="InterPro" id="IPR002631">
    <property type="entry name" value="Plasmid_rep_OBD"/>
</dbReference>
<dbReference type="GO" id="GO:0006260">
    <property type="term" value="P:DNA replication"/>
    <property type="evidence" value="ECO:0007669"/>
    <property type="project" value="InterPro"/>
</dbReference>
<name>A0A6F9Y810_9LACO</name>
<dbReference type="Gene3D" id="3.40.1310.30">
    <property type="match status" value="1"/>
</dbReference>